<organism evidence="2 3">
    <name type="scientific">Streptomyces caniscabiei</name>
    <dbReference type="NCBI Taxonomy" id="2746961"/>
    <lineage>
        <taxon>Bacteria</taxon>
        <taxon>Bacillati</taxon>
        <taxon>Actinomycetota</taxon>
        <taxon>Actinomycetes</taxon>
        <taxon>Kitasatosporales</taxon>
        <taxon>Streptomycetaceae</taxon>
        <taxon>Streptomyces</taxon>
    </lineage>
</organism>
<evidence type="ECO:0000313" key="2">
    <source>
        <dbReference type="EMBL" id="MBD9722492.1"/>
    </source>
</evidence>
<gene>
    <name evidence="2" type="ORF">IHE70_04385</name>
</gene>
<proteinExistence type="predicted"/>
<dbReference type="EMBL" id="JACYXT010000001">
    <property type="protein sequence ID" value="MBD9722492.1"/>
    <property type="molecule type" value="Genomic_DNA"/>
</dbReference>
<feature type="region of interest" description="Disordered" evidence="1">
    <location>
        <begin position="1"/>
        <end position="34"/>
    </location>
</feature>
<sequence length="74" mass="7921">MTTVAGRSICVRSGHGGSGKRRPIPGRDAEDADLSCVGSEGETHAQPCLQLPAWFDIGIDQSEEAERFHGQLLD</sequence>
<name>A0A927KZ26_9ACTN</name>
<reference evidence="2" key="1">
    <citation type="submission" date="2020-09" db="EMBL/GenBank/DDBJ databases">
        <title>Streptomyces canutascabiei sp. nov., which causes potato common scab and is distributed across the world.</title>
        <authorList>
            <person name="Nguyen H.P."/>
            <person name="Weisberg A.J."/>
            <person name="Chang J.H."/>
            <person name="Clarke C.R."/>
        </authorList>
    </citation>
    <scope>NUCLEOTIDE SEQUENCE</scope>
    <source>
        <strain evidence="2">ID-01-6.2a</strain>
    </source>
</reference>
<dbReference type="AlphaFoldDB" id="A0A927KZ26"/>
<evidence type="ECO:0000313" key="3">
    <source>
        <dbReference type="Proteomes" id="UP000661025"/>
    </source>
</evidence>
<dbReference type="GeneID" id="79928666"/>
<evidence type="ECO:0000256" key="1">
    <source>
        <dbReference type="SAM" id="MobiDB-lite"/>
    </source>
</evidence>
<comment type="caution">
    <text evidence="2">The sequence shown here is derived from an EMBL/GenBank/DDBJ whole genome shotgun (WGS) entry which is preliminary data.</text>
</comment>
<dbReference type="RefSeq" id="WP_192359669.1">
    <property type="nucleotide sequence ID" value="NZ_CP119182.1"/>
</dbReference>
<protein>
    <submittedName>
        <fullName evidence="2">Uncharacterized protein</fullName>
    </submittedName>
</protein>
<dbReference type="Proteomes" id="UP000661025">
    <property type="component" value="Unassembled WGS sequence"/>
</dbReference>
<accession>A0A927KZ26</accession>